<dbReference type="InterPro" id="IPR011712">
    <property type="entry name" value="Sig_transdc_His_kin_sub3_dim/P"/>
</dbReference>
<dbReference type="InterPro" id="IPR003594">
    <property type="entry name" value="HATPase_dom"/>
</dbReference>
<feature type="transmembrane region" description="Helical" evidence="9">
    <location>
        <begin position="235"/>
        <end position="253"/>
    </location>
</feature>
<feature type="transmembrane region" description="Helical" evidence="9">
    <location>
        <begin position="134"/>
        <end position="156"/>
    </location>
</feature>
<dbReference type="Gene3D" id="1.20.5.1930">
    <property type="match status" value="1"/>
</dbReference>
<sequence length="532" mass="56554">MSRRPLSAPLAVAAVSVTAVVGLDSSGLLSPWWSLFVDDAAQFCAALAATLACWITAARHSGAQRRWRLWMGAGTCGWLFGQFVWSWCQLFRDVGLPSPSLADVGYLTLPVFALVAIIALAADRPGQGAPRRRTEWLVMVLDGLIVVGALFVLTWATTLGPVVRAGAATPLAYLIAIAYPVTDLLLAVIIILLVAAVSTDRLQLIVLGAGLLCLTVSDSVFAFRVAAGAQSMPPLANAGFIAGHALVAVAALTPAPTRETPRWAVRPHARWGHLLLPYVPVAGTGVLLIVQLVRGIPMDDVEIVVVTVVISLLIIRQAITLVQSAGLVASRARLVLATDQTRRQLERDLHDGVQQRLISLGLDIRRAEANVPPELTQLRQQLSAVVAGLSGTVNDVRELSRGVHPAILTEGGLRPALRTLARRSAVPVDLDVRVDGRQPEPVEVAAYYVVAEALTNATKYAQATLVHVCVQVRGRNLYLTVRDDGIGGADPERGTGLIGLSDRVEALGGTLTVESPAGQGTRLEAEIPLDQR</sequence>
<dbReference type="Gene3D" id="3.30.565.10">
    <property type="entry name" value="Histidine kinase-like ATPase, C-terminal domain"/>
    <property type="match status" value="1"/>
</dbReference>
<feature type="transmembrane region" description="Helical" evidence="9">
    <location>
        <begin position="204"/>
        <end position="223"/>
    </location>
</feature>
<protein>
    <recommendedName>
        <fullName evidence="2">histidine kinase</fullName>
        <ecNumber evidence="2">2.7.13.3</ecNumber>
    </recommendedName>
</protein>
<name>A0ABY5ZDD5_9ACTN</name>
<feature type="transmembrane region" description="Helical" evidence="9">
    <location>
        <begin position="171"/>
        <end position="197"/>
    </location>
</feature>
<feature type="transmembrane region" description="Helical" evidence="9">
    <location>
        <begin position="67"/>
        <end position="85"/>
    </location>
</feature>
<keyword evidence="4" id="KW-0808">Transferase</keyword>
<organism evidence="11 12">
    <name type="scientific">Dactylosporangium roseum</name>
    <dbReference type="NCBI Taxonomy" id="47989"/>
    <lineage>
        <taxon>Bacteria</taxon>
        <taxon>Bacillati</taxon>
        <taxon>Actinomycetota</taxon>
        <taxon>Actinomycetes</taxon>
        <taxon>Micromonosporales</taxon>
        <taxon>Micromonosporaceae</taxon>
        <taxon>Dactylosporangium</taxon>
    </lineage>
</organism>
<dbReference type="GO" id="GO:0016301">
    <property type="term" value="F:kinase activity"/>
    <property type="evidence" value="ECO:0007669"/>
    <property type="project" value="UniProtKB-KW"/>
</dbReference>
<keyword evidence="9" id="KW-1133">Transmembrane helix</keyword>
<evidence type="ECO:0000256" key="4">
    <source>
        <dbReference type="ARBA" id="ARBA00022679"/>
    </source>
</evidence>
<evidence type="ECO:0000259" key="10">
    <source>
        <dbReference type="SMART" id="SM00387"/>
    </source>
</evidence>
<dbReference type="InterPro" id="IPR050482">
    <property type="entry name" value="Sensor_HK_TwoCompSys"/>
</dbReference>
<feature type="domain" description="Histidine kinase/HSP90-like ATPase" evidence="10">
    <location>
        <begin position="441"/>
        <end position="531"/>
    </location>
</feature>
<keyword evidence="6 11" id="KW-0418">Kinase</keyword>
<feature type="transmembrane region" description="Helical" evidence="9">
    <location>
        <begin position="303"/>
        <end position="322"/>
    </location>
</feature>
<feature type="transmembrane region" description="Helical" evidence="9">
    <location>
        <begin position="32"/>
        <end position="55"/>
    </location>
</feature>
<feature type="transmembrane region" description="Helical" evidence="9">
    <location>
        <begin position="105"/>
        <end position="122"/>
    </location>
</feature>
<keyword evidence="12" id="KW-1185">Reference proteome</keyword>
<dbReference type="PANTHER" id="PTHR24421">
    <property type="entry name" value="NITRATE/NITRITE SENSOR PROTEIN NARX-RELATED"/>
    <property type="match status" value="1"/>
</dbReference>
<keyword evidence="8" id="KW-0902">Two-component regulatory system</keyword>
<dbReference type="Pfam" id="PF02518">
    <property type="entry name" value="HATPase_c"/>
    <property type="match status" value="1"/>
</dbReference>
<evidence type="ECO:0000256" key="5">
    <source>
        <dbReference type="ARBA" id="ARBA00022741"/>
    </source>
</evidence>
<dbReference type="SUPFAM" id="SSF55874">
    <property type="entry name" value="ATPase domain of HSP90 chaperone/DNA topoisomerase II/histidine kinase"/>
    <property type="match status" value="1"/>
</dbReference>
<dbReference type="EMBL" id="CP073721">
    <property type="protein sequence ID" value="UWZ38985.1"/>
    <property type="molecule type" value="Genomic_DNA"/>
</dbReference>
<keyword evidence="3" id="KW-0597">Phosphoprotein</keyword>
<dbReference type="RefSeq" id="WP_260728384.1">
    <property type="nucleotide sequence ID" value="NZ_CP073721.1"/>
</dbReference>
<gene>
    <name evidence="11" type="ORF">Drose_12625</name>
</gene>
<evidence type="ECO:0000313" key="11">
    <source>
        <dbReference type="EMBL" id="UWZ38985.1"/>
    </source>
</evidence>
<keyword evidence="9" id="KW-0472">Membrane</keyword>
<dbReference type="CDD" id="cd16917">
    <property type="entry name" value="HATPase_UhpB-NarQ-NarX-like"/>
    <property type="match status" value="1"/>
</dbReference>
<keyword evidence="7" id="KW-0067">ATP-binding</keyword>
<evidence type="ECO:0000256" key="7">
    <source>
        <dbReference type="ARBA" id="ARBA00022840"/>
    </source>
</evidence>
<keyword evidence="5" id="KW-0547">Nucleotide-binding</keyword>
<evidence type="ECO:0000256" key="2">
    <source>
        <dbReference type="ARBA" id="ARBA00012438"/>
    </source>
</evidence>
<keyword evidence="9" id="KW-0812">Transmembrane</keyword>
<dbReference type="Pfam" id="PF07730">
    <property type="entry name" value="HisKA_3"/>
    <property type="match status" value="1"/>
</dbReference>
<proteinExistence type="predicted"/>
<dbReference type="Proteomes" id="UP001058271">
    <property type="component" value="Chromosome"/>
</dbReference>
<comment type="catalytic activity">
    <reaction evidence="1">
        <text>ATP + protein L-histidine = ADP + protein N-phospho-L-histidine.</text>
        <dbReference type="EC" id="2.7.13.3"/>
    </reaction>
</comment>
<dbReference type="InterPro" id="IPR036890">
    <property type="entry name" value="HATPase_C_sf"/>
</dbReference>
<accession>A0ABY5ZDD5</accession>
<evidence type="ECO:0000256" key="3">
    <source>
        <dbReference type="ARBA" id="ARBA00022553"/>
    </source>
</evidence>
<dbReference type="EC" id="2.7.13.3" evidence="2"/>
<evidence type="ECO:0000256" key="1">
    <source>
        <dbReference type="ARBA" id="ARBA00000085"/>
    </source>
</evidence>
<feature type="transmembrane region" description="Helical" evidence="9">
    <location>
        <begin position="274"/>
        <end position="297"/>
    </location>
</feature>
<dbReference type="SMART" id="SM00387">
    <property type="entry name" value="HATPase_c"/>
    <property type="match status" value="1"/>
</dbReference>
<reference evidence="11" key="1">
    <citation type="submission" date="2021-04" db="EMBL/GenBank/DDBJ databases">
        <title>Biosynthetic gene clusters of Dactylosporangioum roseum.</title>
        <authorList>
            <person name="Hartkoorn R.C."/>
            <person name="Beaudoing E."/>
            <person name="Hot D."/>
            <person name="Moureu S."/>
        </authorList>
    </citation>
    <scope>NUCLEOTIDE SEQUENCE</scope>
    <source>
        <strain evidence="11">NRRL B-16295</strain>
    </source>
</reference>
<evidence type="ECO:0000256" key="6">
    <source>
        <dbReference type="ARBA" id="ARBA00022777"/>
    </source>
</evidence>
<dbReference type="PANTHER" id="PTHR24421:SF10">
    <property type="entry name" value="NITRATE_NITRITE SENSOR PROTEIN NARQ"/>
    <property type="match status" value="1"/>
</dbReference>
<evidence type="ECO:0000313" key="12">
    <source>
        <dbReference type="Proteomes" id="UP001058271"/>
    </source>
</evidence>
<evidence type="ECO:0000256" key="9">
    <source>
        <dbReference type="SAM" id="Phobius"/>
    </source>
</evidence>
<evidence type="ECO:0000256" key="8">
    <source>
        <dbReference type="ARBA" id="ARBA00023012"/>
    </source>
</evidence>